<keyword evidence="1" id="KW-0472">Membrane</keyword>
<feature type="transmembrane region" description="Helical" evidence="1">
    <location>
        <begin position="32"/>
        <end position="51"/>
    </location>
</feature>
<keyword evidence="3" id="KW-1185">Reference proteome</keyword>
<dbReference type="HOGENOM" id="CLU_2876318_0_0_10"/>
<evidence type="ECO:0000256" key="1">
    <source>
        <dbReference type="SAM" id="Phobius"/>
    </source>
</evidence>
<evidence type="ECO:0000313" key="3">
    <source>
        <dbReference type="Proteomes" id="UP000018439"/>
    </source>
</evidence>
<proteinExistence type="predicted"/>
<keyword evidence="1" id="KW-1133">Transmembrane helix</keyword>
<reference evidence="2 3" key="1">
    <citation type="journal article" date="2011" name="Stand. Genomic Sci.">
        <title>Non-contiguous finished genome sequence of Bacteroides coprosuis type strain (PC139).</title>
        <authorList>
            <person name="Land M."/>
            <person name="Held B."/>
            <person name="Gronow S."/>
            <person name="Abt B."/>
            <person name="Lucas S."/>
            <person name="Del Rio T.G."/>
            <person name="Nolan M."/>
            <person name="Tice H."/>
            <person name="Cheng J.F."/>
            <person name="Pitluck S."/>
            <person name="Liolios K."/>
            <person name="Pagani I."/>
            <person name="Ivanova N."/>
            <person name="Mavromatis K."/>
            <person name="Mikhailova N."/>
            <person name="Pati A."/>
            <person name="Tapia R."/>
            <person name="Han C."/>
            <person name="Goodwin L."/>
            <person name="Chen A."/>
            <person name="Palaniappan K."/>
            <person name="Hauser L."/>
            <person name="Brambilla E.M."/>
            <person name="Rohde M."/>
            <person name="Goker M."/>
            <person name="Detter J.C."/>
            <person name="Woyke T."/>
            <person name="Bristow J."/>
            <person name="Eisen J.A."/>
            <person name="Markowitz V."/>
            <person name="Hugenholtz P."/>
            <person name="Kyrpides N.C."/>
            <person name="Klenk H.P."/>
            <person name="Lapidus A."/>
        </authorList>
    </citation>
    <scope>NUCLEOTIDE SEQUENCE</scope>
    <source>
        <strain evidence="2 3">DSM 18011</strain>
    </source>
</reference>
<dbReference type="OrthoDB" id="9973244at2"/>
<organism evidence="2 3">
    <name type="scientific">Bacteroides coprosuis DSM 18011</name>
    <dbReference type="NCBI Taxonomy" id="679937"/>
    <lineage>
        <taxon>Bacteria</taxon>
        <taxon>Pseudomonadati</taxon>
        <taxon>Bacteroidota</taxon>
        <taxon>Bacteroidia</taxon>
        <taxon>Bacteroidales</taxon>
        <taxon>Bacteroidaceae</taxon>
        <taxon>Bacteroides</taxon>
    </lineage>
</organism>
<dbReference type="AlphaFoldDB" id="F3ZQ54"/>
<feature type="transmembrane region" description="Helical" evidence="1">
    <location>
        <begin position="7"/>
        <end position="26"/>
    </location>
</feature>
<evidence type="ECO:0000313" key="2">
    <source>
        <dbReference type="EMBL" id="EGJ71720.1"/>
    </source>
</evidence>
<name>F3ZQ54_9BACE</name>
<dbReference type="Proteomes" id="UP000018439">
    <property type="component" value="Chromosome"/>
</dbReference>
<dbReference type="EMBL" id="CM001167">
    <property type="protein sequence ID" value="EGJ71720.1"/>
    <property type="molecule type" value="Genomic_DNA"/>
</dbReference>
<protein>
    <submittedName>
        <fullName evidence="2">Uncharacterized protein</fullName>
    </submittedName>
</protein>
<sequence>MSTKIAIVIFAVMVLLLIPLAVQSMLNGDTKTFALSLISIILAFVAVTWIARNNKRNRDKKKR</sequence>
<keyword evidence="1" id="KW-0812">Transmembrane</keyword>
<accession>F3ZQ54</accession>
<gene>
    <name evidence="2" type="ORF">Bcop_1526</name>
</gene>